<dbReference type="Pfam" id="PF03734">
    <property type="entry name" value="YkuD"/>
    <property type="match status" value="1"/>
</dbReference>
<dbReference type="PANTHER" id="PTHR41533">
    <property type="entry name" value="L,D-TRANSPEPTIDASE HI_1667-RELATED"/>
    <property type="match status" value="1"/>
</dbReference>
<dbReference type="EMBL" id="FNQC01000013">
    <property type="protein sequence ID" value="SDZ40983.1"/>
    <property type="molecule type" value="Genomic_DNA"/>
</dbReference>
<evidence type="ECO:0000256" key="3">
    <source>
        <dbReference type="ARBA" id="ARBA00022679"/>
    </source>
</evidence>
<dbReference type="InterPro" id="IPR005490">
    <property type="entry name" value="LD_TPept_cat_dom"/>
</dbReference>
<comment type="pathway">
    <text evidence="1 7">Cell wall biogenesis; peptidoglycan biosynthesis.</text>
</comment>
<dbReference type="PROSITE" id="PS51257">
    <property type="entry name" value="PROKAR_LIPOPROTEIN"/>
    <property type="match status" value="1"/>
</dbReference>
<dbReference type="Gene3D" id="2.40.440.10">
    <property type="entry name" value="L,D-transpeptidase catalytic domain-like"/>
    <property type="match status" value="1"/>
</dbReference>
<keyword evidence="3" id="KW-0808">Transferase</keyword>
<evidence type="ECO:0000256" key="4">
    <source>
        <dbReference type="ARBA" id="ARBA00022960"/>
    </source>
</evidence>
<dbReference type="Proteomes" id="UP000199663">
    <property type="component" value="Unassembled WGS sequence"/>
</dbReference>
<comment type="similarity">
    <text evidence="2">Belongs to the YkuD family.</text>
</comment>
<proteinExistence type="inferred from homology"/>
<dbReference type="SUPFAM" id="SSF47090">
    <property type="entry name" value="PGBD-like"/>
    <property type="match status" value="1"/>
</dbReference>
<dbReference type="InterPro" id="IPR038063">
    <property type="entry name" value="Transpep_catalytic_dom"/>
</dbReference>
<evidence type="ECO:0000256" key="5">
    <source>
        <dbReference type="ARBA" id="ARBA00022984"/>
    </source>
</evidence>
<keyword evidence="5 7" id="KW-0573">Peptidoglycan synthesis</keyword>
<dbReference type="CDD" id="cd16913">
    <property type="entry name" value="YkuD_like"/>
    <property type="match status" value="1"/>
</dbReference>
<evidence type="ECO:0000256" key="1">
    <source>
        <dbReference type="ARBA" id="ARBA00004752"/>
    </source>
</evidence>
<dbReference type="InterPro" id="IPR036365">
    <property type="entry name" value="PGBD-like_sf"/>
</dbReference>
<sequence>MKFRIVSVFALVALIFSCEQKPSQTEIAEVLESLIDVSKNDSSLVDAYRENEFQPVWTQSGGLKKVAENYLEALDEVVFDGLEKTDYLTEELAQLIEASKKSKDPMVLATLDLAMSKSFLTLASDLNIGKIDPGKLNIEWKMDRKIPTEKYSEVLLAIAGGESPEKSLANLRPDNSEYNKLREQLRKLIAEPLVDSLQVKNFEGKIEQGDQHEAIPSIRKKLAFWQELKSEGTGNVYSEDMFKAVTHFQKRHGLIDDGVIGGDFIEAINYGQADLITKIKVNLERWRWLPDFTENDKDKVIVNIPDFRLFYIQKSDTILTSKVIVGKDYRQTPVFKSDMTYLVLSPTWTLPETILWEDAIPSIQKDISYLDKHQMKVLDFDGNEVNAKKINWKSLKSKGDFPYMIRQSPGKLNPLGQVKFMFPNDYSIYIHDSPAQSLFSQDERTFSSGCIRMEKPKEFAELLLAETDDWDASTISDSMNLEQEKNVSLKKSQEVWILYVSVWDIAGNVAVRKDVYEMDKKLAAAMSLPVSTFFL</sequence>
<evidence type="ECO:0000256" key="7">
    <source>
        <dbReference type="PROSITE-ProRule" id="PRU01373"/>
    </source>
</evidence>
<dbReference type="RefSeq" id="WP_019599076.1">
    <property type="nucleotide sequence ID" value="NZ_FNQC01000013.1"/>
</dbReference>
<organism evidence="9 10">
    <name type="scientific">Rhodonellum ikkaensis</name>
    <dbReference type="NCBI Taxonomy" id="336829"/>
    <lineage>
        <taxon>Bacteria</taxon>
        <taxon>Pseudomonadati</taxon>
        <taxon>Bacteroidota</taxon>
        <taxon>Cytophagia</taxon>
        <taxon>Cytophagales</taxon>
        <taxon>Cytophagaceae</taxon>
        <taxon>Rhodonellum</taxon>
    </lineage>
</organism>
<keyword evidence="10" id="KW-1185">Reference proteome</keyword>
<feature type="domain" description="L,D-TPase catalytic" evidence="8">
    <location>
        <begin position="298"/>
        <end position="478"/>
    </location>
</feature>
<evidence type="ECO:0000256" key="2">
    <source>
        <dbReference type="ARBA" id="ARBA00005992"/>
    </source>
</evidence>
<reference evidence="9 10" key="1">
    <citation type="submission" date="2016-10" db="EMBL/GenBank/DDBJ databases">
        <authorList>
            <person name="Varghese N."/>
            <person name="Submissions S."/>
        </authorList>
    </citation>
    <scope>NUCLEOTIDE SEQUENCE [LARGE SCALE GENOMIC DNA]</scope>
    <source>
        <strain evidence="9 10">DSM 17997</strain>
    </source>
</reference>
<comment type="caution">
    <text evidence="9">The sequence shown here is derived from an EMBL/GenBank/DDBJ whole genome shotgun (WGS) entry which is preliminary data.</text>
</comment>
<evidence type="ECO:0000256" key="6">
    <source>
        <dbReference type="ARBA" id="ARBA00023316"/>
    </source>
</evidence>
<dbReference type="Pfam" id="PF20142">
    <property type="entry name" value="Scaffold"/>
    <property type="match status" value="1"/>
</dbReference>
<evidence type="ECO:0000259" key="8">
    <source>
        <dbReference type="PROSITE" id="PS52029"/>
    </source>
</evidence>
<gene>
    <name evidence="9" type="ORF">SAMN05444412_11382</name>
</gene>
<dbReference type="PANTHER" id="PTHR41533:SF2">
    <property type="entry name" value="BLR7131 PROTEIN"/>
    <property type="match status" value="1"/>
</dbReference>
<dbReference type="InterPro" id="IPR045380">
    <property type="entry name" value="LD_TPept_scaffold_dom"/>
</dbReference>
<keyword evidence="4 7" id="KW-0133">Cell shape</keyword>
<dbReference type="Gene3D" id="1.10.101.10">
    <property type="entry name" value="PGBD-like superfamily/PGBD"/>
    <property type="match status" value="1"/>
</dbReference>
<dbReference type="InterPro" id="IPR052905">
    <property type="entry name" value="LD-transpeptidase_YkuD-like"/>
</dbReference>
<feature type="active site" description="Proton donor/acceptor" evidence="7">
    <location>
        <position position="431"/>
    </location>
</feature>
<accession>A0A1H3SSA8</accession>
<name>A0A1H3SSA8_9BACT</name>
<evidence type="ECO:0000313" key="9">
    <source>
        <dbReference type="EMBL" id="SDZ40983.1"/>
    </source>
</evidence>
<dbReference type="PROSITE" id="PS52029">
    <property type="entry name" value="LD_TPASE"/>
    <property type="match status" value="1"/>
</dbReference>
<evidence type="ECO:0000313" key="10">
    <source>
        <dbReference type="Proteomes" id="UP000199663"/>
    </source>
</evidence>
<protein>
    <submittedName>
        <fullName evidence="9">Murein L,D-transpeptidase YcbB/YkuD</fullName>
    </submittedName>
</protein>
<feature type="active site" description="Nucleophile" evidence="7">
    <location>
        <position position="450"/>
    </location>
</feature>
<dbReference type="InterPro" id="IPR036366">
    <property type="entry name" value="PGBDSf"/>
</dbReference>
<keyword evidence="6 7" id="KW-0961">Cell wall biogenesis/degradation</keyword>
<dbReference type="SUPFAM" id="SSF141523">
    <property type="entry name" value="L,D-transpeptidase catalytic domain-like"/>
    <property type="match status" value="1"/>
</dbReference>